<accession>A0A2Z4FNZ8</accession>
<evidence type="ECO:0000313" key="2">
    <source>
        <dbReference type="Proteomes" id="UP000249799"/>
    </source>
</evidence>
<keyword evidence="2" id="KW-1185">Reference proteome</keyword>
<reference evidence="1 2" key="1">
    <citation type="submission" date="2018-06" db="EMBL/GenBank/DDBJ databases">
        <title>Lujinxingia sediminis gen. nov. sp. nov., a new facultative anaerobic member of the class Deltaproteobacteria, and proposal of Lujinxingaceae fam. nov.</title>
        <authorList>
            <person name="Guo L.-Y."/>
            <person name="Li C.-M."/>
            <person name="Wang S."/>
            <person name="Du Z.-J."/>
        </authorList>
    </citation>
    <scope>NUCLEOTIDE SEQUENCE [LARGE SCALE GENOMIC DNA]</scope>
    <source>
        <strain evidence="1 2">FA350</strain>
    </source>
</reference>
<protein>
    <submittedName>
        <fullName evidence="1">Uncharacterized protein</fullName>
    </submittedName>
</protein>
<dbReference type="KEGG" id="bsed:DN745_15855"/>
<name>A0A2Z4FNZ8_9DELT</name>
<gene>
    <name evidence="1" type="ORF">DN745_15855</name>
</gene>
<sequence length="286" mass="31195">MKRLQSLKTKLTRPMRRFLADEGGATLTEFIITLPIFILIFAGIANLSRLNTAVVRTSGVAYATMWDNALEVQKDTAGIHTSVGHAGSAIKANMTTYRDKQEEDYVHQVVRRETNAQGSGLASKGTLGESEARVRSTHKEIKLRWIHADVTSNIQPIVGDSTYGKRLFDDGSSAPRVSFNSSNGFGTGTTGLTGSKPRLAHATSAHYGEEMGTDTQTVTIAGQQFHIYQYYNTLVSPRWQREDAAGVVARGALKGISAYDNLLGIAETQRLTKQSQTVNKIKGAME</sequence>
<organism evidence="1 2">
    <name type="scientific">Bradymonas sediminis</name>
    <dbReference type="NCBI Taxonomy" id="1548548"/>
    <lineage>
        <taxon>Bacteria</taxon>
        <taxon>Deltaproteobacteria</taxon>
        <taxon>Bradymonadales</taxon>
        <taxon>Bradymonadaceae</taxon>
        <taxon>Bradymonas</taxon>
    </lineage>
</organism>
<dbReference type="RefSeq" id="WP_111336314.1">
    <property type="nucleotide sequence ID" value="NZ_CP030032.1"/>
</dbReference>
<dbReference type="EMBL" id="CP030032">
    <property type="protein sequence ID" value="AWV90709.1"/>
    <property type="molecule type" value="Genomic_DNA"/>
</dbReference>
<proteinExistence type="predicted"/>
<dbReference type="Proteomes" id="UP000249799">
    <property type="component" value="Chromosome"/>
</dbReference>
<evidence type="ECO:0000313" key="1">
    <source>
        <dbReference type="EMBL" id="AWV90709.1"/>
    </source>
</evidence>
<dbReference type="AlphaFoldDB" id="A0A2Z4FNZ8"/>